<dbReference type="Proteomes" id="UP000007938">
    <property type="component" value="Chromosome"/>
</dbReference>
<protein>
    <submittedName>
        <fullName evidence="1">Uncharacterized protein</fullName>
    </submittedName>
</protein>
<proteinExistence type="predicted"/>
<dbReference type="STRING" id="596154.Alide2_0969"/>
<reference evidence="1 2" key="2">
    <citation type="submission" date="2011-04" db="EMBL/GenBank/DDBJ databases">
        <title>Complete sequence of chromosome of Alicycliphilus denitrificans K601.</title>
        <authorList>
            <consortium name="US DOE Joint Genome Institute"/>
            <person name="Lucas S."/>
            <person name="Han J."/>
            <person name="Lapidus A."/>
            <person name="Cheng J.-F."/>
            <person name="Goodwin L."/>
            <person name="Pitluck S."/>
            <person name="Peters L."/>
            <person name="Zeytun A."/>
            <person name="Detter J.C."/>
            <person name="Han C."/>
            <person name="Tapia R."/>
            <person name="Land M."/>
            <person name="Hauser L."/>
            <person name="Kyrpides N."/>
            <person name="Ivanova N."/>
            <person name="Mikhailova N."/>
            <person name="Pagani I."/>
            <person name="Oosterkamp M."/>
            <person name="Pieper D."/>
            <person name="van Berkel W."/>
            <person name="Langenhoff A."/>
            <person name="Smidt H."/>
            <person name="Stams A."/>
            <person name="Woyke T."/>
        </authorList>
    </citation>
    <scope>NUCLEOTIDE SEQUENCE [LARGE SCALE GENOMIC DNA]</scope>
    <source>
        <strain evidence="2">DSM 14773 / CIP 107495 / K601</strain>
    </source>
</reference>
<accession>F4G9G3</accession>
<reference evidence="1 2" key="1">
    <citation type="journal article" date="2011" name="J. Bacteriol.">
        <title>Genome Sequences of Alicycliphilus denitrificans Strains BC and K601T.</title>
        <authorList>
            <person name="Oosterkamp M.J."/>
            <person name="Veuskens T."/>
            <person name="Plugge C.M."/>
            <person name="Langenhoff A.A."/>
            <person name="Gerritse J."/>
            <person name="van Berkel W.J."/>
            <person name="Pieper D.H."/>
            <person name="Junca H."/>
            <person name="Goodwin L.A."/>
            <person name="Daligault H.E."/>
            <person name="Bruce D.C."/>
            <person name="Detter J.C."/>
            <person name="Tapia R."/>
            <person name="Han C.S."/>
            <person name="Land M.L."/>
            <person name="Hauser L.J."/>
            <person name="Smidt H."/>
            <person name="Stams A.J."/>
        </authorList>
    </citation>
    <scope>NUCLEOTIDE SEQUENCE [LARGE SCALE GENOMIC DNA]</scope>
    <source>
        <strain evidence="2">DSM 14773 / CIP 107495 / K601</strain>
    </source>
</reference>
<keyword evidence="2" id="KW-1185">Reference proteome</keyword>
<dbReference type="KEGG" id="adk:Alide2_0969"/>
<gene>
    <name evidence="1" type="ordered locus">Alide2_0969</name>
</gene>
<dbReference type="HOGENOM" id="CLU_3076017_0_0_4"/>
<evidence type="ECO:0000313" key="2">
    <source>
        <dbReference type="Proteomes" id="UP000007938"/>
    </source>
</evidence>
<name>F4G9G3_ALIDK</name>
<evidence type="ECO:0000313" key="1">
    <source>
        <dbReference type="EMBL" id="AEB83378.1"/>
    </source>
</evidence>
<dbReference type="AlphaFoldDB" id="F4G9G3"/>
<dbReference type="EMBL" id="CP002657">
    <property type="protein sequence ID" value="AEB83378.1"/>
    <property type="molecule type" value="Genomic_DNA"/>
</dbReference>
<sequence length="52" mass="5940">MDMEHIEGLKWIPLNDDDGGTKWNRDGSEAGYRMVALSGERSKSQEYEHGKD</sequence>
<organism evidence="1 2">
    <name type="scientific">Alicycliphilus denitrificans (strain DSM 14773 / CIP 107495 / K601)</name>
    <dbReference type="NCBI Taxonomy" id="596154"/>
    <lineage>
        <taxon>Bacteria</taxon>
        <taxon>Pseudomonadati</taxon>
        <taxon>Pseudomonadota</taxon>
        <taxon>Betaproteobacteria</taxon>
        <taxon>Burkholderiales</taxon>
        <taxon>Comamonadaceae</taxon>
        <taxon>Alicycliphilus</taxon>
    </lineage>
</organism>